<feature type="non-terminal residue" evidence="7">
    <location>
        <position position="1"/>
    </location>
</feature>
<evidence type="ECO:0000256" key="4">
    <source>
        <dbReference type="ARBA" id="ARBA00048448"/>
    </source>
</evidence>
<evidence type="ECO:0000256" key="1">
    <source>
        <dbReference type="ARBA" id="ARBA00004362"/>
    </source>
</evidence>
<comment type="subcellular location">
    <subcellularLocation>
        <location evidence="1">Mitochondrion outer membrane</location>
        <topology evidence="1">Single-pass type IV membrane protein</topology>
        <orientation evidence="1">Cytoplasmic side</orientation>
    </subcellularLocation>
</comment>
<keyword evidence="8" id="KW-1185">Reference proteome</keyword>
<feature type="domain" description="Amine oxidase" evidence="6">
    <location>
        <begin position="335"/>
        <end position="760"/>
    </location>
</feature>
<evidence type="ECO:0000313" key="8">
    <source>
        <dbReference type="Proteomes" id="UP001159427"/>
    </source>
</evidence>
<dbReference type="EC" id="1.4.3.4" evidence="3"/>
<evidence type="ECO:0000256" key="5">
    <source>
        <dbReference type="SAM" id="MobiDB-lite"/>
    </source>
</evidence>
<dbReference type="PANTHER" id="PTHR43563:SF1">
    <property type="entry name" value="AMINE OXIDASE [FLAVIN-CONTAINING] B"/>
    <property type="match status" value="1"/>
</dbReference>
<dbReference type="InterPro" id="IPR002937">
    <property type="entry name" value="Amino_oxidase"/>
</dbReference>
<comment type="catalytic activity">
    <reaction evidence="4">
        <text>a secondary aliphatic amine + O2 + H2O = a primary amine + an aldehyde + H2O2</text>
        <dbReference type="Rhea" id="RHEA:26414"/>
        <dbReference type="ChEBI" id="CHEBI:15377"/>
        <dbReference type="ChEBI" id="CHEBI:15379"/>
        <dbReference type="ChEBI" id="CHEBI:16240"/>
        <dbReference type="ChEBI" id="CHEBI:17478"/>
        <dbReference type="ChEBI" id="CHEBI:58855"/>
        <dbReference type="ChEBI" id="CHEBI:65296"/>
        <dbReference type="EC" id="1.4.3.4"/>
    </reaction>
</comment>
<feature type="compositionally biased region" description="Basic and acidic residues" evidence="5">
    <location>
        <begin position="775"/>
        <end position="790"/>
    </location>
</feature>
<comment type="caution">
    <text evidence="7">The sequence shown here is derived from an EMBL/GenBank/DDBJ whole genome shotgun (WGS) entry which is preliminary data.</text>
</comment>
<dbReference type="Proteomes" id="UP001159427">
    <property type="component" value="Unassembled WGS sequence"/>
</dbReference>
<accession>A0ABN8QBK2</accession>
<evidence type="ECO:0000256" key="2">
    <source>
        <dbReference type="ARBA" id="ARBA00005995"/>
    </source>
</evidence>
<dbReference type="Gene3D" id="3.50.50.60">
    <property type="entry name" value="FAD/NAD(P)-binding domain"/>
    <property type="match status" value="1"/>
</dbReference>
<dbReference type="EMBL" id="CALNXI010001182">
    <property type="protein sequence ID" value="CAH3158998.1"/>
    <property type="molecule type" value="Genomic_DNA"/>
</dbReference>
<proteinExistence type="inferred from homology"/>
<comment type="similarity">
    <text evidence="2">Belongs to the flavin monoamine oxidase family.</text>
</comment>
<evidence type="ECO:0000313" key="7">
    <source>
        <dbReference type="EMBL" id="CAH3158998.1"/>
    </source>
</evidence>
<dbReference type="Pfam" id="PF01593">
    <property type="entry name" value="Amino_oxidase"/>
    <property type="match status" value="1"/>
</dbReference>
<gene>
    <name evidence="7" type="ORF">PEVE_00003066</name>
</gene>
<protein>
    <recommendedName>
        <fullName evidence="3">monoamine oxidase</fullName>
        <ecNumber evidence="3">1.4.3.4</ecNumber>
    </recommendedName>
</protein>
<evidence type="ECO:0000256" key="3">
    <source>
        <dbReference type="ARBA" id="ARBA00012804"/>
    </source>
</evidence>
<organism evidence="7 8">
    <name type="scientific">Porites evermanni</name>
    <dbReference type="NCBI Taxonomy" id="104178"/>
    <lineage>
        <taxon>Eukaryota</taxon>
        <taxon>Metazoa</taxon>
        <taxon>Cnidaria</taxon>
        <taxon>Anthozoa</taxon>
        <taxon>Hexacorallia</taxon>
        <taxon>Scleractinia</taxon>
        <taxon>Fungiina</taxon>
        <taxon>Poritidae</taxon>
        <taxon>Porites</taxon>
    </lineage>
</organism>
<dbReference type="SUPFAM" id="SSF51905">
    <property type="entry name" value="FAD/NAD(P)-binding domain"/>
    <property type="match status" value="1"/>
</dbReference>
<feature type="region of interest" description="Disordered" evidence="5">
    <location>
        <begin position="775"/>
        <end position="798"/>
    </location>
</feature>
<reference evidence="7 8" key="1">
    <citation type="submission" date="2022-05" db="EMBL/GenBank/DDBJ databases">
        <authorList>
            <consortium name="Genoscope - CEA"/>
            <person name="William W."/>
        </authorList>
    </citation>
    <scope>NUCLEOTIDE SEQUENCE [LARGE SCALE GENOMIC DNA]</scope>
</reference>
<dbReference type="InterPro" id="IPR050703">
    <property type="entry name" value="Flavin_MAO"/>
</dbReference>
<dbReference type="InterPro" id="IPR036188">
    <property type="entry name" value="FAD/NAD-bd_sf"/>
</dbReference>
<name>A0ABN8QBK2_9CNID</name>
<dbReference type="PANTHER" id="PTHR43563">
    <property type="entry name" value="AMINE OXIDASE"/>
    <property type="match status" value="1"/>
</dbReference>
<evidence type="ECO:0000259" key="6">
    <source>
        <dbReference type="Pfam" id="PF01593"/>
    </source>
</evidence>
<sequence>LLNEVFVPISAVRPVLSHGGYNNDDPGKQFDVGGVFCKALHHSGKLMCVRPRKEERGDFSDRNADRVVVEFDSLQERNRGGNSVGKVSRRGHLFNAFADQDFTFSPLELANYQGLRVKNFNFTSTLRGPNATLTVMAYMFQDEGNITFGNETSEMRKGMLKFNIQIENWKFCGNNSHEDDCNTGDEGEFVDATLVIKSKGKPKPHEEDEITKPRKHRRPRCFKRGKYNKCPKEFDIGGGSEMMLSSQVTVDNEIRDMPGNGDYPKFIENENKQKFIFRFPKAVSRILYDPGLEVGEDSGCGCAIPLHLAELLFLIFSGDETTQLSCDVAIVGGGVSGLYVAESLLRLQKETDVCLFERSDRFGGRIHDYSFQRMPGVPVSLGAWRVEETHSKVWDLLKRFGISVSYLAKDHHNRLEARGIFATDSLSLKEEAFPSLNQGPFQNATYEQMMGYLIGKGEKAKDFASFYDFITEYLTPEGFQLFAHVNGWLPNYYNPPDARSIVDLLLMHARFKNFSRPDSGLSAITRALELSATELGAKLYKNEKIKFMEEYQEDQFNLITTNYAVSAKKLVLAVPPQPMNQLKGSVAEKIKNDSIFQSVGISLAFKGFAVFEEAWWQYNSTGSRYLSDEQPMVSTSDCLGSIFPYKRRGPKGEALLQMAYAHVHCAARWGELLKISKQSVDHQILRALTRLFPGVNIPKPLETVYVYWEEGAVHRQNAGTQFSASQVKNWAKRPFTEKDLFIVGEAYQPIKGWIEGALQSEQNVLSEGWGIENDSHLGQGRESKQDKGDDNFDLIPFP</sequence>